<gene>
    <name evidence="2" type="ORF">BXY41_10496</name>
</gene>
<accession>A0A2S6HTX9</accession>
<sequence length="96" mass="10271">MLSKLCFTGCQLICSGVVTADVNLTCDSYLFLTGTVYTPTGDPLPNAAVEVRILDDADPSRVIRIGVTFSLADGTYGVSLPRIPGRQYQLLAFSPL</sequence>
<dbReference type="RefSeq" id="WP_104436395.1">
    <property type="nucleotide sequence ID" value="NZ_PTJA01000004.1"/>
</dbReference>
<dbReference type="AlphaFoldDB" id="A0A2S6HTX9"/>
<evidence type="ECO:0000313" key="2">
    <source>
        <dbReference type="EMBL" id="PPK81295.1"/>
    </source>
</evidence>
<keyword evidence="3" id="KW-1185">Reference proteome</keyword>
<protein>
    <recommendedName>
        <fullName evidence="4">Carboxypeptidase family protein</fullName>
    </recommendedName>
</protein>
<feature type="chain" id="PRO_5015503814" description="Carboxypeptidase family protein" evidence="1">
    <location>
        <begin position="21"/>
        <end position="96"/>
    </location>
</feature>
<feature type="signal peptide" evidence="1">
    <location>
        <begin position="1"/>
        <end position="20"/>
    </location>
</feature>
<dbReference type="Proteomes" id="UP000237749">
    <property type="component" value="Unassembled WGS sequence"/>
</dbReference>
<name>A0A2S6HTX9_9FIRM</name>
<proteinExistence type="predicted"/>
<keyword evidence="1" id="KW-0732">Signal</keyword>
<dbReference type="EMBL" id="PTJA01000004">
    <property type="protein sequence ID" value="PPK81295.1"/>
    <property type="molecule type" value="Genomic_DNA"/>
</dbReference>
<organism evidence="2 3">
    <name type="scientific">Lacrimispora xylanisolvens</name>
    <dbReference type="NCBI Taxonomy" id="384636"/>
    <lineage>
        <taxon>Bacteria</taxon>
        <taxon>Bacillati</taxon>
        <taxon>Bacillota</taxon>
        <taxon>Clostridia</taxon>
        <taxon>Lachnospirales</taxon>
        <taxon>Lachnospiraceae</taxon>
        <taxon>Lacrimispora</taxon>
    </lineage>
</organism>
<evidence type="ECO:0000313" key="3">
    <source>
        <dbReference type="Proteomes" id="UP000237749"/>
    </source>
</evidence>
<evidence type="ECO:0008006" key="4">
    <source>
        <dbReference type="Google" id="ProtNLM"/>
    </source>
</evidence>
<evidence type="ECO:0000256" key="1">
    <source>
        <dbReference type="SAM" id="SignalP"/>
    </source>
</evidence>
<reference evidence="2 3" key="1">
    <citation type="submission" date="2018-02" db="EMBL/GenBank/DDBJ databases">
        <title>Genomic Encyclopedia of Archaeal and Bacterial Type Strains, Phase II (KMG-II): from individual species to whole genera.</title>
        <authorList>
            <person name="Goeker M."/>
        </authorList>
    </citation>
    <scope>NUCLEOTIDE SEQUENCE [LARGE SCALE GENOMIC DNA]</scope>
    <source>
        <strain evidence="2 3">DSM 3808</strain>
    </source>
</reference>
<comment type="caution">
    <text evidence="2">The sequence shown here is derived from an EMBL/GenBank/DDBJ whole genome shotgun (WGS) entry which is preliminary data.</text>
</comment>